<evidence type="ECO:0000313" key="4">
    <source>
        <dbReference type="EMBL" id="TWF35800.1"/>
    </source>
</evidence>
<evidence type="ECO:0000259" key="3">
    <source>
        <dbReference type="PROSITE" id="PS50853"/>
    </source>
</evidence>
<dbReference type="InterPro" id="IPR003961">
    <property type="entry name" value="FN3_dom"/>
</dbReference>
<gene>
    <name evidence="4" type="ORF">FHW36_108156</name>
</gene>
<dbReference type="InterPro" id="IPR004843">
    <property type="entry name" value="Calcineurin-like_PHP"/>
</dbReference>
<dbReference type="InterPro" id="IPR029052">
    <property type="entry name" value="Metallo-depent_PP-like"/>
</dbReference>
<dbReference type="AlphaFoldDB" id="A0A561PCK5"/>
<dbReference type="GO" id="GO:0046872">
    <property type="term" value="F:metal ion binding"/>
    <property type="evidence" value="ECO:0007669"/>
    <property type="project" value="InterPro"/>
</dbReference>
<dbReference type="EMBL" id="VIWO01000008">
    <property type="protein sequence ID" value="TWF35800.1"/>
    <property type="molecule type" value="Genomic_DNA"/>
</dbReference>
<evidence type="ECO:0000256" key="1">
    <source>
        <dbReference type="ARBA" id="ARBA00022729"/>
    </source>
</evidence>
<proteinExistence type="predicted"/>
<dbReference type="OrthoDB" id="9809781at2"/>
<feature type="domain" description="Fibronectin type-III" evidence="3">
    <location>
        <begin position="33"/>
        <end position="124"/>
    </location>
</feature>
<comment type="caution">
    <text evidence="4">The sequence shown here is derived from an EMBL/GenBank/DDBJ whole genome shotgun (WGS) entry which is preliminary data.</text>
</comment>
<evidence type="ECO:0000313" key="5">
    <source>
        <dbReference type="Proteomes" id="UP000320811"/>
    </source>
</evidence>
<dbReference type="InterPro" id="IPR015914">
    <property type="entry name" value="PAPs_N"/>
</dbReference>
<dbReference type="PANTHER" id="PTHR22953">
    <property type="entry name" value="ACID PHOSPHATASE RELATED"/>
    <property type="match status" value="1"/>
</dbReference>
<dbReference type="Gene3D" id="3.60.21.10">
    <property type="match status" value="1"/>
</dbReference>
<protein>
    <submittedName>
        <fullName evidence="4">Purple acid phosphatase-like protein</fullName>
    </submittedName>
</protein>
<accession>A0A561PCK5</accession>
<feature type="chain" id="PRO_5021828460" evidence="2">
    <location>
        <begin position="21"/>
        <end position="524"/>
    </location>
</feature>
<feature type="signal peptide" evidence="2">
    <location>
        <begin position="1"/>
        <end position="20"/>
    </location>
</feature>
<dbReference type="PROSITE" id="PS50853">
    <property type="entry name" value="FN3"/>
    <property type="match status" value="1"/>
</dbReference>
<dbReference type="PANTHER" id="PTHR22953:SF153">
    <property type="entry name" value="PURPLE ACID PHOSPHATASE"/>
    <property type="match status" value="1"/>
</dbReference>
<dbReference type="InterPro" id="IPR039331">
    <property type="entry name" value="PAPs-like"/>
</dbReference>
<dbReference type="Pfam" id="PF16656">
    <property type="entry name" value="Pur_ac_phosph_N"/>
    <property type="match status" value="1"/>
</dbReference>
<keyword evidence="1 2" id="KW-0732">Signal</keyword>
<dbReference type="SUPFAM" id="SSF56300">
    <property type="entry name" value="Metallo-dependent phosphatases"/>
    <property type="match status" value="1"/>
</dbReference>
<dbReference type="RefSeq" id="WP_145673038.1">
    <property type="nucleotide sequence ID" value="NZ_VIWO01000008.1"/>
</dbReference>
<organism evidence="4 5">
    <name type="scientific">Chitinophaga polysaccharea</name>
    <dbReference type="NCBI Taxonomy" id="1293035"/>
    <lineage>
        <taxon>Bacteria</taxon>
        <taxon>Pseudomonadati</taxon>
        <taxon>Bacteroidota</taxon>
        <taxon>Chitinophagia</taxon>
        <taxon>Chitinophagales</taxon>
        <taxon>Chitinophagaceae</taxon>
        <taxon>Chitinophaga</taxon>
    </lineage>
</organism>
<dbReference type="Gene3D" id="2.60.40.380">
    <property type="entry name" value="Purple acid phosphatase-like, N-terminal"/>
    <property type="match status" value="1"/>
</dbReference>
<dbReference type="GO" id="GO:0003993">
    <property type="term" value="F:acid phosphatase activity"/>
    <property type="evidence" value="ECO:0007669"/>
    <property type="project" value="InterPro"/>
</dbReference>
<dbReference type="SUPFAM" id="SSF49363">
    <property type="entry name" value="Purple acid phosphatase, N-terminal domain"/>
    <property type="match status" value="1"/>
</dbReference>
<reference evidence="4 5" key="1">
    <citation type="submission" date="2019-06" db="EMBL/GenBank/DDBJ databases">
        <title>Sorghum-associated microbial communities from plants grown in Nebraska, USA.</title>
        <authorList>
            <person name="Schachtman D."/>
        </authorList>
    </citation>
    <scope>NUCLEOTIDE SEQUENCE [LARGE SCALE GENOMIC DNA]</scope>
    <source>
        <strain evidence="4 5">1209</strain>
    </source>
</reference>
<evidence type="ECO:0000256" key="2">
    <source>
        <dbReference type="SAM" id="SignalP"/>
    </source>
</evidence>
<sequence length="524" mass="58341">MKSMIITSLLLATGFTSIQAQETPVQKVKTVIAPALLRGPYLQAATSNSIVIRWRTDASARSRVKYGTSPDKLDRQTDDLALTTEHKVKLTNLQPGTRYYYSIGSLKEVLQGNTDNSFVTLPEPGKAGLYRIAALGDCGDNSINQRQVKEQLVKYLGNNHLDAWILLGDNAYPDGTDAEYQTKFFNVYKDDLLKKYPLFPAPGNHDYHDTDLSAKYAQETHQTTYYQNFTMPSEGESGGIPSHSSSFYSFDIGNIHFLSLDSYGKEDSAYRLYDTLGPQVRWIKEDLAANKNKAWVVAYWHHPPYTMGSHNSDEEDELIHIRQNFIQVLERNGVDLVLNGHSHDYERSRLIQGHYGMANTFDPAKHNISNSSGRYDGGSNAAPYVKDSARNNGTVYVVSGSAGKLGGKQTTFPHKAMYFSDADHGGATMLEVQDNRLDLKWICADGTVRDQFTIMKNVNKHSDITIKKGQSAVLTASFIGNYKWNSSSETGRSITVTPTAATTKYTVTDAFNVVKDTFTVHVSK</sequence>
<dbReference type="CDD" id="cd00063">
    <property type="entry name" value="FN3"/>
    <property type="match status" value="1"/>
</dbReference>
<name>A0A561PCK5_9BACT</name>
<dbReference type="InterPro" id="IPR008963">
    <property type="entry name" value="Purple_acid_Pase-like_N"/>
</dbReference>
<dbReference type="Pfam" id="PF00149">
    <property type="entry name" value="Metallophos"/>
    <property type="match status" value="1"/>
</dbReference>
<dbReference type="Proteomes" id="UP000320811">
    <property type="component" value="Unassembled WGS sequence"/>
</dbReference>
<keyword evidence="5" id="KW-1185">Reference proteome</keyword>